<name>A0ABV6IAW7_9BURK</name>
<reference evidence="2 3" key="1">
    <citation type="submission" date="2024-09" db="EMBL/GenBank/DDBJ databases">
        <authorList>
            <person name="Sun Q."/>
            <person name="Mori K."/>
        </authorList>
    </citation>
    <scope>NUCLEOTIDE SEQUENCE [LARGE SCALE GENOMIC DNA]</scope>
    <source>
        <strain evidence="2 3">CCM 8677</strain>
    </source>
</reference>
<dbReference type="EMBL" id="JBHLXJ010000003">
    <property type="protein sequence ID" value="MFC0348964.1"/>
    <property type="molecule type" value="Genomic_DNA"/>
</dbReference>
<dbReference type="Proteomes" id="UP001589844">
    <property type="component" value="Unassembled WGS sequence"/>
</dbReference>
<feature type="region of interest" description="Disordered" evidence="1">
    <location>
        <begin position="34"/>
        <end position="98"/>
    </location>
</feature>
<protein>
    <submittedName>
        <fullName evidence="2">Uncharacterized protein</fullName>
    </submittedName>
</protein>
<feature type="compositionally biased region" description="Low complexity" evidence="1">
    <location>
        <begin position="67"/>
        <end position="86"/>
    </location>
</feature>
<feature type="compositionally biased region" description="Low complexity" evidence="1">
    <location>
        <begin position="39"/>
        <end position="57"/>
    </location>
</feature>
<evidence type="ECO:0000256" key="1">
    <source>
        <dbReference type="SAM" id="MobiDB-lite"/>
    </source>
</evidence>
<proteinExistence type="predicted"/>
<accession>A0ABV6IAW7</accession>
<evidence type="ECO:0000313" key="3">
    <source>
        <dbReference type="Proteomes" id="UP001589844"/>
    </source>
</evidence>
<organism evidence="2 3">
    <name type="scientific">Undibacterium danionis</name>
    <dbReference type="NCBI Taxonomy" id="1812100"/>
    <lineage>
        <taxon>Bacteria</taxon>
        <taxon>Pseudomonadati</taxon>
        <taxon>Pseudomonadota</taxon>
        <taxon>Betaproteobacteria</taxon>
        <taxon>Burkholderiales</taxon>
        <taxon>Oxalobacteraceae</taxon>
        <taxon>Undibacterium</taxon>
    </lineage>
</organism>
<dbReference type="RefSeq" id="WP_390210235.1">
    <property type="nucleotide sequence ID" value="NZ_JBHLXJ010000003.1"/>
</dbReference>
<evidence type="ECO:0000313" key="2">
    <source>
        <dbReference type="EMBL" id="MFC0348964.1"/>
    </source>
</evidence>
<keyword evidence="3" id="KW-1185">Reference proteome</keyword>
<sequence length="98" mass="9546">MMKTFLKLGAVLVVFGLMLSALGAGIMRSHAVVPDSKVSTSANTAPSAKPATPSAKSGTVELGAMPSAASSVSASSTSSASSASTANRPANVPAPDAR</sequence>
<gene>
    <name evidence="2" type="ORF">ACFFJH_04030</name>
</gene>
<comment type="caution">
    <text evidence="2">The sequence shown here is derived from an EMBL/GenBank/DDBJ whole genome shotgun (WGS) entry which is preliminary data.</text>
</comment>